<sequence length="92" mass="10046">MAFSISRISDEIPETPNTPLCLLNRVETEAELIISFSIRNVTTPKSTSPERVPIIKPSIGVKPMEVSIDFPSFTAVMEAPLPICAVITLVFS</sequence>
<gene>
    <name evidence="1" type="ORF">SDC9_203472</name>
</gene>
<reference evidence="1" key="1">
    <citation type="submission" date="2019-08" db="EMBL/GenBank/DDBJ databases">
        <authorList>
            <person name="Kucharzyk K."/>
            <person name="Murdoch R.W."/>
            <person name="Higgins S."/>
            <person name="Loffler F."/>
        </authorList>
    </citation>
    <scope>NUCLEOTIDE SEQUENCE</scope>
</reference>
<organism evidence="1">
    <name type="scientific">bioreactor metagenome</name>
    <dbReference type="NCBI Taxonomy" id="1076179"/>
    <lineage>
        <taxon>unclassified sequences</taxon>
        <taxon>metagenomes</taxon>
        <taxon>ecological metagenomes</taxon>
    </lineage>
</organism>
<evidence type="ECO:0000313" key="1">
    <source>
        <dbReference type="EMBL" id="MPN55788.1"/>
    </source>
</evidence>
<name>A0A645IWK3_9ZZZZ</name>
<comment type="caution">
    <text evidence="1">The sequence shown here is derived from an EMBL/GenBank/DDBJ whole genome shotgun (WGS) entry which is preliminary data.</text>
</comment>
<protein>
    <submittedName>
        <fullName evidence="1">Uncharacterized protein</fullName>
    </submittedName>
</protein>
<dbReference type="EMBL" id="VSSQ01125405">
    <property type="protein sequence ID" value="MPN55788.1"/>
    <property type="molecule type" value="Genomic_DNA"/>
</dbReference>
<proteinExistence type="predicted"/>
<accession>A0A645IWK3</accession>
<dbReference type="AlphaFoldDB" id="A0A645IWK3"/>